<keyword evidence="3" id="KW-1185">Reference proteome</keyword>
<evidence type="ECO:0000313" key="2">
    <source>
        <dbReference type="EnsemblMetazoa" id="G2828.1:cds"/>
    </source>
</evidence>
<dbReference type="PANTHER" id="PTHR47642">
    <property type="entry name" value="ATP-DEPENDENT DNA HELICASE"/>
    <property type="match status" value="1"/>
</dbReference>
<organism evidence="2 3">
    <name type="scientific">Magallana gigas</name>
    <name type="common">Pacific oyster</name>
    <name type="synonym">Crassostrea gigas</name>
    <dbReference type="NCBI Taxonomy" id="29159"/>
    <lineage>
        <taxon>Eukaryota</taxon>
        <taxon>Metazoa</taxon>
        <taxon>Spiralia</taxon>
        <taxon>Lophotrochozoa</taxon>
        <taxon>Mollusca</taxon>
        <taxon>Bivalvia</taxon>
        <taxon>Autobranchia</taxon>
        <taxon>Pteriomorphia</taxon>
        <taxon>Ostreida</taxon>
        <taxon>Ostreoidea</taxon>
        <taxon>Ostreidae</taxon>
        <taxon>Magallana</taxon>
    </lineage>
</organism>
<feature type="region of interest" description="Disordered" evidence="1">
    <location>
        <begin position="1"/>
        <end position="21"/>
    </location>
</feature>
<dbReference type="SUPFAM" id="SSF52540">
    <property type="entry name" value="P-loop containing nucleoside triphosphate hydrolases"/>
    <property type="match status" value="1"/>
</dbReference>
<dbReference type="InterPro" id="IPR027417">
    <property type="entry name" value="P-loop_NTPase"/>
</dbReference>
<evidence type="ECO:0008006" key="4">
    <source>
        <dbReference type="Google" id="ProtNLM"/>
    </source>
</evidence>
<name>A0A8W8LNP2_MAGGI</name>
<dbReference type="PANTHER" id="PTHR47642:SF8">
    <property type="entry name" value="ATP-DEPENDENT DNA HELICASE"/>
    <property type="match status" value="1"/>
</dbReference>
<dbReference type="AlphaFoldDB" id="A0A8W8LNP2"/>
<reference evidence="2" key="1">
    <citation type="submission" date="2022-08" db="UniProtKB">
        <authorList>
            <consortium name="EnsemblMetazoa"/>
        </authorList>
    </citation>
    <scope>IDENTIFICATION</scope>
    <source>
        <strain evidence="2">05x7-T-G4-1.051#20</strain>
    </source>
</reference>
<evidence type="ECO:0000256" key="1">
    <source>
        <dbReference type="SAM" id="MobiDB-lite"/>
    </source>
</evidence>
<dbReference type="EnsemblMetazoa" id="G2828.1">
    <property type="protein sequence ID" value="G2828.1:cds"/>
    <property type="gene ID" value="G2828"/>
</dbReference>
<evidence type="ECO:0000313" key="3">
    <source>
        <dbReference type="Proteomes" id="UP000005408"/>
    </source>
</evidence>
<dbReference type="Gene3D" id="3.40.50.300">
    <property type="entry name" value="P-loop containing nucleotide triphosphate hydrolases"/>
    <property type="match status" value="1"/>
</dbReference>
<protein>
    <recommendedName>
        <fullName evidence="4">DNA helicase</fullName>
    </recommendedName>
</protein>
<dbReference type="Proteomes" id="UP000005408">
    <property type="component" value="Unassembled WGS sequence"/>
</dbReference>
<sequence>MKEDSTDIESSNIVKHYQQRPKKTEPEHFYRELLMLFTHWRNDVKDLKGNCLSFETMYLNKKDEIDSKRGEYEPSRVVVNTIEQAILMGSSLENECLDFVEPENEHNELIDRDNGDRLCQKLQEIKGCKKLFGGVSIIAVGDLFQLKLVMDGWIFSQPCQNYGPLATNLWRDNFQMYELTEIMRQKDDKEFAEILNRLRKGKHTTDDLAKLKGALTTNDSKLSNIPHLFATRKEVFGFNEKIFSQSSSEMKVVIKAIDWVIGCPNEALHPRILCKVPDDNSKTMGQVSDLQLVIDVPAEITNNVNVQDGVTNGSPCIVKKFDYFVQDSERVSIVWVEFLEESTGQKIRTEHFRLYHNGIERFWK</sequence>
<proteinExistence type="predicted"/>
<dbReference type="InterPro" id="IPR051055">
    <property type="entry name" value="PIF1_helicase"/>
</dbReference>
<accession>A0A8W8LNP2</accession>